<dbReference type="EMBL" id="JAGMUX010000027">
    <property type="protein sequence ID" value="KAH7222506.1"/>
    <property type="molecule type" value="Genomic_DNA"/>
</dbReference>
<reference evidence="1" key="1">
    <citation type="journal article" date="2021" name="Nat. Commun.">
        <title>Genetic determinants of endophytism in the Arabidopsis root mycobiome.</title>
        <authorList>
            <person name="Mesny F."/>
            <person name="Miyauchi S."/>
            <person name="Thiergart T."/>
            <person name="Pickel B."/>
            <person name="Atanasova L."/>
            <person name="Karlsson M."/>
            <person name="Huettel B."/>
            <person name="Barry K.W."/>
            <person name="Haridas S."/>
            <person name="Chen C."/>
            <person name="Bauer D."/>
            <person name="Andreopoulos W."/>
            <person name="Pangilinan J."/>
            <person name="LaButti K."/>
            <person name="Riley R."/>
            <person name="Lipzen A."/>
            <person name="Clum A."/>
            <person name="Drula E."/>
            <person name="Henrissat B."/>
            <person name="Kohler A."/>
            <person name="Grigoriev I.V."/>
            <person name="Martin F.M."/>
            <person name="Hacquard S."/>
        </authorList>
    </citation>
    <scope>NUCLEOTIDE SEQUENCE</scope>
    <source>
        <strain evidence="1">MPI-CAGE-AT-0023</strain>
    </source>
</reference>
<accession>A0A9P9FYS8</accession>
<organism evidence="1 2">
    <name type="scientific">Fusarium redolens</name>
    <dbReference type="NCBI Taxonomy" id="48865"/>
    <lineage>
        <taxon>Eukaryota</taxon>
        <taxon>Fungi</taxon>
        <taxon>Dikarya</taxon>
        <taxon>Ascomycota</taxon>
        <taxon>Pezizomycotina</taxon>
        <taxon>Sordariomycetes</taxon>
        <taxon>Hypocreomycetidae</taxon>
        <taxon>Hypocreales</taxon>
        <taxon>Nectriaceae</taxon>
        <taxon>Fusarium</taxon>
        <taxon>Fusarium redolens species complex</taxon>
    </lineage>
</organism>
<dbReference type="AlphaFoldDB" id="A0A9P9FYS8"/>
<protein>
    <submittedName>
        <fullName evidence="1">Uncharacterized protein</fullName>
    </submittedName>
</protein>
<gene>
    <name evidence="1" type="ORF">BKA55DRAFT_546018</name>
</gene>
<dbReference type="GeneID" id="70220828"/>
<comment type="caution">
    <text evidence="1">The sequence shown here is derived from an EMBL/GenBank/DDBJ whole genome shotgun (WGS) entry which is preliminary data.</text>
</comment>
<name>A0A9P9FYS8_FUSRE</name>
<dbReference type="OrthoDB" id="10515503at2759"/>
<keyword evidence="2" id="KW-1185">Reference proteome</keyword>
<proteinExistence type="predicted"/>
<evidence type="ECO:0000313" key="1">
    <source>
        <dbReference type="EMBL" id="KAH7222506.1"/>
    </source>
</evidence>
<evidence type="ECO:0000313" key="2">
    <source>
        <dbReference type="Proteomes" id="UP000720189"/>
    </source>
</evidence>
<sequence>MVDATLEEYLQSQEAAFKLTLEDIIASGQDKEEWPSWYLCTLREKPHILCETVTNHLASHSRLQTPHGVSKLCHFMTMAVFEVILDKQYSLAIWKCINRLLGLLEGSSMGRYYQDRLIEELYCLCNCVFKRTHEKLKRHMSTGVISEWVLPKQDDENNTRDCIKKEVGEFVLNDLRPDYLFCFFSPAFDIFTGDEFIRTFYDTSKELPLEIDRPLQTELYAVCELNIIVGFVKKVLSLFPPAPSFLDGDCIYRSTMEDLEAKLARVRSGLERYGLAGSLAPFSRPDSNTIKSLTEFDTGSGYDATLHPSMAGTPLVEPYIEEAGNSPFSC</sequence>
<dbReference type="RefSeq" id="XP_046042129.1">
    <property type="nucleotide sequence ID" value="XM_046190874.1"/>
</dbReference>
<dbReference type="Proteomes" id="UP000720189">
    <property type="component" value="Unassembled WGS sequence"/>
</dbReference>